<dbReference type="Proteomes" id="UP000268007">
    <property type="component" value="Unassembled WGS sequence"/>
</dbReference>
<comment type="caution">
    <text evidence="12">The sequence shown here is derived from an EMBL/GenBank/DDBJ whole genome shotgun (WGS) entry which is preliminary data.</text>
</comment>
<keyword evidence="10" id="KW-0812">Transmembrane</keyword>
<dbReference type="SUPFAM" id="SSF48452">
    <property type="entry name" value="TPR-like"/>
    <property type="match status" value="2"/>
</dbReference>
<keyword evidence="4" id="KW-0808">Transferase</keyword>
<dbReference type="PROSITE" id="PS50005">
    <property type="entry name" value="TPR"/>
    <property type="match status" value="1"/>
</dbReference>
<keyword evidence="10" id="KW-0472">Membrane</keyword>
<sequence length="653" mass="74148">MCNHKLSRGLFCLVWIFCFIKGYGKQPDRLANLFKQTDKVYLQQPDSAIQMVTRAYQASLKSKSLLKQVKCLNLLAYYAYDAKKNGRGEQYALLAVRTAQQLGIDSLTGDAYVTLGSIQSGTLQLQKAIQNYQTADKYYRGNKMPRRQAIVFYNLGYCNQQLGQFAEAEKYYLKAADYNQEANSLSRKAAALDALGSCFSAVNDNERAVFYQLQAFEIRKALKNDAATAESANNVGYKYALLNQPDKAIQYLNLAIRLRHNADNNQNILTLQNLGLAWKLKGNLVKASALIKQSLTIARKYNMRRELALGFVDLANLYIGQLKPDSALKYALEAISIAKTYKLPELTLKALDAEIKAYTGQGRYKTAFGIETERDRLQDSLFNLAKSKIISNLEVAYQTRERQRDIVGLRQQNHLAQQINVKQQQFIWVLVASSGILLVLIAIILYVYRQKILANQRVQVLLRELHHRVKNNLQILNGLFIMQIESMDDQAAREALLENQARLTSMNLVHHKLYSDDTSTAINMAEYLTSLINHIAHSFNTTGYQVDLQLNIAPLVLEADKAVAIGLLLNELVVNSFKYNFTQRSGFINVELKQTNNMLELILFDNGPGWQDDARRKKDPFGLKIINLMVQQLDGKLEVRHHGETWYCLLLKA</sequence>
<dbReference type="GO" id="GO:0004673">
    <property type="term" value="F:protein histidine kinase activity"/>
    <property type="evidence" value="ECO:0007669"/>
    <property type="project" value="UniProtKB-EC"/>
</dbReference>
<gene>
    <name evidence="12" type="ORF">BDD43_6053</name>
</gene>
<dbReference type="InterPro" id="IPR036890">
    <property type="entry name" value="HATPase_C_sf"/>
</dbReference>
<keyword evidence="10" id="KW-1133">Transmembrane helix</keyword>
<keyword evidence="9" id="KW-0175">Coiled coil</keyword>
<evidence type="ECO:0000256" key="3">
    <source>
        <dbReference type="ARBA" id="ARBA00022553"/>
    </source>
</evidence>
<dbReference type="InterPro" id="IPR011495">
    <property type="entry name" value="Sig_transdc_His_kin_sub2_dim/P"/>
</dbReference>
<evidence type="ECO:0000256" key="10">
    <source>
        <dbReference type="SAM" id="Phobius"/>
    </source>
</evidence>
<keyword evidence="6 12" id="KW-0418">Kinase</keyword>
<evidence type="ECO:0000256" key="2">
    <source>
        <dbReference type="ARBA" id="ARBA00012438"/>
    </source>
</evidence>
<evidence type="ECO:0000256" key="7">
    <source>
        <dbReference type="ARBA" id="ARBA00022840"/>
    </source>
</evidence>
<dbReference type="PANTHER" id="PTHR41523:SF8">
    <property type="entry name" value="ETHYLENE RESPONSE SENSOR PROTEIN"/>
    <property type="match status" value="1"/>
</dbReference>
<organism evidence="12 13">
    <name type="scientific">Mucilaginibacter gracilis</name>
    <dbReference type="NCBI Taxonomy" id="423350"/>
    <lineage>
        <taxon>Bacteria</taxon>
        <taxon>Pseudomonadati</taxon>
        <taxon>Bacteroidota</taxon>
        <taxon>Sphingobacteriia</taxon>
        <taxon>Sphingobacteriales</taxon>
        <taxon>Sphingobacteriaceae</taxon>
        <taxon>Mucilaginibacter</taxon>
    </lineage>
</organism>
<dbReference type="EC" id="2.7.13.3" evidence="2"/>
<dbReference type="InterPro" id="IPR019734">
    <property type="entry name" value="TPR_rpt"/>
</dbReference>
<evidence type="ECO:0000256" key="5">
    <source>
        <dbReference type="ARBA" id="ARBA00022741"/>
    </source>
</evidence>
<feature type="repeat" description="TPR" evidence="8">
    <location>
        <begin position="149"/>
        <end position="182"/>
    </location>
</feature>
<dbReference type="RefSeq" id="WP_121201802.1">
    <property type="nucleotide sequence ID" value="NZ_RBKU01000001.1"/>
</dbReference>
<dbReference type="SUPFAM" id="SSF55874">
    <property type="entry name" value="ATPase domain of HSP90 chaperone/DNA topoisomerase II/histidine kinase"/>
    <property type="match status" value="1"/>
</dbReference>
<dbReference type="Gene3D" id="3.30.565.10">
    <property type="entry name" value="Histidine kinase-like ATPase, C-terminal domain"/>
    <property type="match status" value="1"/>
</dbReference>
<dbReference type="Gene3D" id="1.25.40.10">
    <property type="entry name" value="Tetratricopeptide repeat domain"/>
    <property type="match status" value="2"/>
</dbReference>
<feature type="coiled-coil region" evidence="9">
    <location>
        <begin position="168"/>
        <end position="195"/>
    </location>
</feature>
<feature type="transmembrane region" description="Helical" evidence="10">
    <location>
        <begin position="426"/>
        <end position="448"/>
    </location>
</feature>
<evidence type="ECO:0000259" key="11">
    <source>
        <dbReference type="Pfam" id="PF07568"/>
    </source>
</evidence>
<dbReference type="Pfam" id="PF13424">
    <property type="entry name" value="TPR_12"/>
    <property type="match status" value="1"/>
</dbReference>
<evidence type="ECO:0000256" key="6">
    <source>
        <dbReference type="ARBA" id="ARBA00022777"/>
    </source>
</evidence>
<dbReference type="EMBL" id="RBKU01000001">
    <property type="protein sequence ID" value="RKR85777.1"/>
    <property type="molecule type" value="Genomic_DNA"/>
</dbReference>
<dbReference type="GO" id="GO:0005524">
    <property type="term" value="F:ATP binding"/>
    <property type="evidence" value="ECO:0007669"/>
    <property type="project" value="UniProtKB-KW"/>
</dbReference>
<evidence type="ECO:0000313" key="12">
    <source>
        <dbReference type="EMBL" id="RKR85777.1"/>
    </source>
</evidence>
<evidence type="ECO:0000256" key="8">
    <source>
        <dbReference type="PROSITE-ProRule" id="PRU00339"/>
    </source>
</evidence>
<dbReference type="AlphaFoldDB" id="A0A495JA30"/>
<evidence type="ECO:0000256" key="4">
    <source>
        <dbReference type="ARBA" id="ARBA00022679"/>
    </source>
</evidence>
<protein>
    <recommendedName>
        <fullName evidence="2">histidine kinase</fullName>
        <ecNumber evidence="2">2.7.13.3</ecNumber>
    </recommendedName>
</protein>
<keyword evidence="5" id="KW-0547">Nucleotide-binding</keyword>
<accession>A0A495JA30</accession>
<keyword evidence="3" id="KW-0597">Phosphoprotein</keyword>
<dbReference type="SMART" id="SM00028">
    <property type="entry name" value="TPR"/>
    <property type="match status" value="6"/>
</dbReference>
<comment type="catalytic activity">
    <reaction evidence="1">
        <text>ATP + protein L-histidine = ADP + protein N-phospho-L-histidine.</text>
        <dbReference type="EC" id="2.7.13.3"/>
    </reaction>
</comment>
<dbReference type="OrthoDB" id="1523170at2"/>
<evidence type="ECO:0000256" key="1">
    <source>
        <dbReference type="ARBA" id="ARBA00000085"/>
    </source>
</evidence>
<keyword evidence="7" id="KW-0067">ATP-binding</keyword>
<feature type="domain" description="Signal transduction histidine kinase subgroup 2 dimerisation and phosphoacceptor" evidence="11">
    <location>
        <begin position="464"/>
        <end position="538"/>
    </location>
</feature>
<reference evidence="12 13" key="1">
    <citation type="submission" date="2018-10" db="EMBL/GenBank/DDBJ databases">
        <title>Genomic Encyclopedia of Archaeal and Bacterial Type Strains, Phase II (KMG-II): from individual species to whole genera.</title>
        <authorList>
            <person name="Goeker M."/>
        </authorList>
    </citation>
    <scope>NUCLEOTIDE SEQUENCE [LARGE SCALE GENOMIC DNA]</scope>
    <source>
        <strain evidence="12 13">DSM 18602</strain>
    </source>
</reference>
<dbReference type="Pfam" id="PF07568">
    <property type="entry name" value="HisKA_2"/>
    <property type="match status" value="1"/>
</dbReference>
<proteinExistence type="predicted"/>
<keyword evidence="13" id="KW-1185">Reference proteome</keyword>
<dbReference type="InterPro" id="IPR011990">
    <property type="entry name" value="TPR-like_helical_dom_sf"/>
</dbReference>
<evidence type="ECO:0000256" key="9">
    <source>
        <dbReference type="SAM" id="Coils"/>
    </source>
</evidence>
<keyword evidence="8" id="KW-0802">TPR repeat</keyword>
<evidence type="ECO:0000313" key="13">
    <source>
        <dbReference type="Proteomes" id="UP000268007"/>
    </source>
</evidence>
<dbReference type="PANTHER" id="PTHR41523">
    <property type="entry name" value="TWO-COMPONENT SYSTEM SENSOR PROTEIN"/>
    <property type="match status" value="1"/>
</dbReference>
<name>A0A495JA30_9SPHI</name>